<name>A0A1D1W4W5_RAMVA</name>
<reference evidence="1 2" key="1">
    <citation type="journal article" date="2016" name="Nat. Commun.">
        <title>Extremotolerant tardigrade genome and improved radiotolerance of human cultured cells by tardigrade-unique protein.</title>
        <authorList>
            <person name="Hashimoto T."/>
            <person name="Horikawa D.D."/>
            <person name="Saito Y."/>
            <person name="Kuwahara H."/>
            <person name="Kozuka-Hata H."/>
            <person name="Shin-I T."/>
            <person name="Minakuchi Y."/>
            <person name="Ohishi K."/>
            <person name="Motoyama A."/>
            <person name="Aizu T."/>
            <person name="Enomoto A."/>
            <person name="Kondo K."/>
            <person name="Tanaka S."/>
            <person name="Hara Y."/>
            <person name="Koshikawa S."/>
            <person name="Sagara H."/>
            <person name="Miura T."/>
            <person name="Yokobori S."/>
            <person name="Miyagawa K."/>
            <person name="Suzuki Y."/>
            <person name="Kubo T."/>
            <person name="Oyama M."/>
            <person name="Kohara Y."/>
            <person name="Fujiyama A."/>
            <person name="Arakawa K."/>
            <person name="Katayama T."/>
            <person name="Toyoda A."/>
            <person name="Kunieda T."/>
        </authorList>
    </citation>
    <scope>NUCLEOTIDE SEQUENCE [LARGE SCALE GENOMIC DNA]</scope>
    <source>
        <strain evidence="1 2">YOKOZUNA-1</strain>
    </source>
</reference>
<gene>
    <name evidence="1" type="primary">RvY_18173-1</name>
    <name evidence="1" type="synonym">RvY_18173.1</name>
    <name evidence="1" type="ORF">RvY_18173</name>
</gene>
<organism evidence="1 2">
    <name type="scientific">Ramazzottius varieornatus</name>
    <name type="common">Water bear</name>
    <name type="synonym">Tardigrade</name>
    <dbReference type="NCBI Taxonomy" id="947166"/>
    <lineage>
        <taxon>Eukaryota</taxon>
        <taxon>Metazoa</taxon>
        <taxon>Ecdysozoa</taxon>
        <taxon>Tardigrada</taxon>
        <taxon>Eutardigrada</taxon>
        <taxon>Parachela</taxon>
        <taxon>Hypsibioidea</taxon>
        <taxon>Ramazzottiidae</taxon>
        <taxon>Ramazzottius</taxon>
    </lineage>
</organism>
<dbReference type="Proteomes" id="UP000186922">
    <property type="component" value="Unassembled WGS sequence"/>
</dbReference>
<evidence type="ECO:0000313" key="1">
    <source>
        <dbReference type="EMBL" id="GAV08491.1"/>
    </source>
</evidence>
<protein>
    <submittedName>
        <fullName evidence="1">Uncharacterized protein</fullName>
    </submittedName>
</protein>
<dbReference type="AlphaFoldDB" id="A0A1D1W4W5"/>
<dbReference type="EMBL" id="BDGG01000018">
    <property type="protein sequence ID" value="GAV08491.1"/>
    <property type="molecule type" value="Genomic_DNA"/>
</dbReference>
<proteinExistence type="predicted"/>
<accession>A0A1D1W4W5</accession>
<keyword evidence="2" id="KW-1185">Reference proteome</keyword>
<sequence>MVCYNENRHVPVAMKASVHWHPGPMQSLAGPNFQQTKPGFLRRPVIRARLMTSNQLAR</sequence>
<evidence type="ECO:0000313" key="2">
    <source>
        <dbReference type="Proteomes" id="UP000186922"/>
    </source>
</evidence>
<comment type="caution">
    <text evidence="1">The sequence shown here is derived from an EMBL/GenBank/DDBJ whole genome shotgun (WGS) entry which is preliminary data.</text>
</comment>